<dbReference type="SUPFAM" id="SSF56672">
    <property type="entry name" value="DNA/RNA polymerases"/>
    <property type="match status" value="1"/>
</dbReference>
<dbReference type="CDD" id="cd23206">
    <property type="entry name" value="Tombusviridae_RdRp"/>
    <property type="match status" value="1"/>
</dbReference>
<keyword evidence="3 4" id="KW-0693">Viral RNA replication</keyword>
<reference evidence="6" key="1">
    <citation type="submission" date="2019-05" db="EMBL/GenBank/DDBJ databases">
        <title>Metatranscriptomic reconstruction reveals RNA viruses with the potential to shape carbon cycling in soil.</title>
        <authorList>
            <person name="Starr E.P."/>
            <person name="Nuccio E."/>
            <person name="Pett-Ridge J."/>
            <person name="Banfield J.F."/>
            <person name="Firestone M.K."/>
        </authorList>
    </citation>
    <scope>NUCLEOTIDE SEQUENCE</scope>
    <source>
        <strain evidence="6">H4_Bulk_Litter_23_scaffold_258</strain>
    </source>
</reference>
<feature type="domain" description="RdRp catalytic" evidence="5">
    <location>
        <begin position="160"/>
        <end position="276"/>
    </location>
</feature>
<dbReference type="InterPro" id="IPR002166">
    <property type="entry name" value="RNA_pol_HCV"/>
</dbReference>
<dbReference type="GO" id="GO:0000166">
    <property type="term" value="F:nucleotide binding"/>
    <property type="evidence" value="ECO:0007669"/>
    <property type="project" value="UniProtKB-KW"/>
</dbReference>
<evidence type="ECO:0000313" key="6">
    <source>
        <dbReference type="EMBL" id="QDH89226.1"/>
    </source>
</evidence>
<dbReference type="InterPro" id="IPR007094">
    <property type="entry name" value="RNA-dir_pol_PSvirus"/>
</dbReference>
<evidence type="ECO:0000256" key="4">
    <source>
        <dbReference type="RuleBase" id="RU363062"/>
    </source>
</evidence>
<evidence type="ECO:0000259" key="5">
    <source>
        <dbReference type="PROSITE" id="PS50507"/>
    </source>
</evidence>
<dbReference type="Pfam" id="PF00998">
    <property type="entry name" value="RdRP_3"/>
    <property type="match status" value="1"/>
</dbReference>
<evidence type="ECO:0000256" key="2">
    <source>
        <dbReference type="ARBA" id="ARBA00022695"/>
    </source>
</evidence>
<dbReference type="PROSITE" id="PS50507">
    <property type="entry name" value="RDRP_SSRNA_POS"/>
    <property type="match status" value="1"/>
</dbReference>
<comment type="catalytic activity">
    <reaction evidence="4">
        <text>RNA(n) + a ribonucleoside 5'-triphosphate = RNA(n+1) + diphosphate</text>
        <dbReference type="Rhea" id="RHEA:21248"/>
        <dbReference type="Rhea" id="RHEA-COMP:14527"/>
        <dbReference type="Rhea" id="RHEA-COMP:17342"/>
        <dbReference type="ChEBI" id="CHEBI:33019"/>
        <dbReference type="ChEBI" id="CHEBI:61557"/>
        <dbReference type="ChEBI" id="CHEBI:140395"/>
        <dbReference type="EC" id="2.7.7.48"/>
    </reaction>
</comment>
<dbReference type="GO" id="GO:0003968">
    <property type="term" value="F:RNA-directed RNA polymerase activity"/>
    <property type="evidence" value="ECO:0007669"/>
    <property type="project" value="UniProtKB-KW"/>
</dbReference>
<gene>
    <name evidence="6" type="ORF">H4BulkLitter23258_000001</name>
</gene>
<dbReference type="InterPro" id="IPR043502">
    <property type="entry name" value="DNA/RNA_pol_sf"/>
</dbReference>
<dbReference type="EMBL" id="MN034706">
    <property type="protein sequence ID" value="QDH89226.1"/>
    <property type="molecule type" value="Genomic_DNA"/>
</dbReference>
<protein>
    <recommendedName>
        <fullName evidence="4">RNA-directed RNA polymerase</fullName>
        <ecNumber evidence="4">2.7.7.48</ecNumber>
    </recommendedName>
</protein>
<dbReference type="EC" id="2.7.7.48" evidence="4"/>
<accession>A0A514D6L7</accession>
<proteinExistence type="predicted"/>
<dbReference type="InterPro" id="IPR043128">
    <property type="entry name" value="Rev_trsase/Diguanyl_cyclase"/>
</dbReference>
<keyword evidence="1 4" id="KW-0808">Transferase</keyword>
<keyword evidence="2 4" id="KW-0548">Nucleotidyltransferase</keyword>
<keyword evidence="4" id="KW-0547">Nucleotide-binding</keyword>
<name>A0A514D6L7_9VIRU</name>
<dbReference type="GO" id="GO:0003723">
    <property type="term" value="F:RNA binding"/>
    <property type="evidence" value="ECO:0007669"/>
    <property type="project" value="InterPro"/>
</dbReference>
<sequence length="318" mass="36757">MINVNDSWVRPFRPSEQDFASCTGSFSKRLKKNAMFTKPMTAVAYAMTFRSRKQTRYLKAAEQIELFGFHDKFADLSTFMKHEKLLFSTLSKRNKDPAPRIIQPRDDRYLVETGRYIKPIEKLVYKNIDDIYGSPTVFKTYNMQQRGNLLHSKWTKYLDPVALGVDASKFDRHVSSSALKWEAGNYMHYYPGDKYLQRLLKLQRNNTGRARAADGRLKYTNKHGRASGDSNTSCGNVLIMCAIMYGYYEAKQVVADLVNDGDDCVIICDRKDMYKFNDLPSWFERAGFIIIIEPPCTCLRKLNFVTRSLCLIVMVDIL</sequence>
<dbReference type="GO" id="GO:0039694">
    <property type="term" value="P:viral RNA genome replication"/>
    <property type="evidence" value="ECO:0007669"/>
    <property type="project" value="InterPro"/>
</dbReference>
<organism evidence="6">
    <name type="scientific">Riboviria sp</name>
    <dbReference type="NCBI Taxonomy" id="2585031"/>
    <lineage>
        <taxon>Viruses</taxon>
        <taxon>Riboviria</taxon>
    </lineage>
</organism>
<keyword evidence="4 6" id="KW-0696">RNA-directed RNA polymerase</keyword>
<evidence type="ECO:0000256" key="1">
    <source>
        <dbReference type="ARBA" id="ARBA00022679"/>
    </source>
</evidence>
<evidence type="ECO:0000256" key="3">
    <source>
        <dbReference type="ARBA" id="ARBA00022953"/>
    </source>
</evidence>
<dbReference type="Gene3D" id="3.30.70.270">
    <property type="match status" value="1"/>
</dbReference>